<dbReference type="InterPro" id="IPR010683">
    <property type="entry name" value="DUF1262"/>
</dbReference>
<dbReference type="Pfam" id="PF06880">
    <property type="entry name" value="DUF1262"/>
    <property type="match status" value="2"/>
</dbReference>
<dbReference type="PANTHER" id="PTHR31050:SF3">
    <property type="entry name" value="OS08G0412800 PROTEIN"/>
    <property type="match status" value="1"/>
</dbReference>
<protein>
    <submittedName>
        <fullName evidence="1">Uncharacterized protein</fullName>
    </submittedName>
</protein>
<gene>
    <name evidence="1" type="ORF">Cgig2_018388</name>
</gene>
<dbReference type="OrthoDB" id="647907at2759"/>
<keyword evidence="2" id="KW-1185">Reference proteome</keyword>
<comment type="caution">
    <text evidence="1">The sequence shown here is derived from an EMBL/GenBank/DDBJ whole genome shotgun (WGS) entry which is preliminary data.</text>
</comment>
<accession>A0A9Q1GQE7</accession>
<sequence length="716" mass="82205">MYTTRPLSLYKNAPEAISLPPEGPNSGYLVLQDEESTPTCCFGLCKNPSIKDLPFPQNKLLTIEYLVHSDQGGYHTYDKVYLIPVVNQPLSSNRYYAIKADGKRKGEAYASSKEEDMGTCCFFFPRVRDVKPRPFDPDDIYQQFEFSTKNTCTNSKMLVAQSITPDGHPPRFLRRHGWEMSGQTPKNFIMGEAHGLDFALRAHLPDFSFPLSQESSNSVVVGKWYCPFMFIKEGTEKDQVQISVFYEMTLEQRWERFYTTQNSCGQANKAINIDVVVPTEMVRIGGNEAMQVEQNDATAVVWFKTIDGNKGAEAEVGLSKLIVERMVWEEERGGWVKGKEKQVRVVKEEEYGGMGTSYGCYVMVESFVLRRNDGSLVLTYDFRHTHQLRGNWEPLCLYKSHPDLLSVPPEGPGSGYLILEDADDVGYITTWSGKKTREPIKDLPFPQNKLLTVEYTSGEDNYVDEAAFIPFVDQLLSSNRYYVIVAKDDDKKAYTSGKKEEEKPKPYCFCGSGIYIPDKPPKTLDSYDIDQQFEIFKRTGESFSARSVDPDRKWYGPFMFVREGTQKEQMERTMFYKLTLEQRWERISACKNGDVGGNTVALTVVVPTEVVRISWTEAIPERDEAKTKNEMGLQVKIGLSLVIIERMTWEQERVGWVHGNEKQVMVARMEKYQGGDSWQKFGCYMLVEQFVLKRLDRSLVLTYDFNHTNRIRCKWE</sequence>
<dbReference type="Proteomes" id="UP001153076">
    <property type="component" value="Unassembled WGS sequence"/>
</dbReference>
<name>A0A9Q1GQE7_9CARY</name>
<dbReference type="PANTHER" id="PTHR31050">
    <property type="entry name" value="OS08G0413200 PROTEIN"/>
    <property type="match status" value="1"/>
</dbReference>
<dbReference type="EMBL" id="JAKOGI010001939">
    <property type="protein sequence ID" value="KAJ8423552.1"/>
    <property type="molecule type" value="Genomic_DNA"/>
</dbReference>
<proteinExistence type="predicted"/>
<reference evidence="1" key="1">
    <citation type="submission" date="2022-04" db="EMBL/GenBank/DDBJ databases">
        <title>Carnegiea gigantea Genome sequencing and assembly v2.</title>
        <authorList>
            <person name="Copetti D."/>
            <person name="Sanderson M.J."/>
            <person name="Burquez A."/>
            <person name="Wojciechowski M.F."/>
        </authorList>
    </citation>
    <scope>NUCLEOTIDE SEQUENCE</scope>
    <source>
        <strain evidence="1">SGP5-SGP5p</strain>
        <tissue evidence="1">Aerial part</tissue>
    </source>
</reference>
<organism evidence="1 2">
    <name type="scientific">Carnegiea gigantea</name>
    <dbReference type="NCBI Taxonomy" id="171969"/>
    <lineage>
        <taxon>Eukaryota</taxon>
        <taxon>Viridiplantae</taxon>
        <taxon>Streptophyta</taxon>
        <taxon>Embryophyta</taxon>
        <taxon>Tracheophyta</taxon>
        <taxon>Spermatophyta</taxon>
        <taxon>Magnoliopsida</taxon>
        <taxon>eudicotyledons</taxon>
        <taxon>Gunneridae</taxon>
        <taxon>Pentapetalae</taxon>
        <taxon>Caryophyllales</taxon>
        <taxon>Cactineae</taxon>
        <taxon>Cactaceae</taxon>
        <taxon>Cactoideae</taxon>
        <taxon>Echinocereeae</taxon>
        <taxon>Carnegiea</taxon>
    </lineage>
</organism>
<evidence type="ECO:0000313" key="1">
    <source>
        <dbReference type="EMBL" id="KAJ8423552.1"/>
    </source>
</evidence>
<dbReference type="AlphaFoldDB" id="A0A9Q1GQE7"/>
<evidence type="ECO:0000313" key="2">
    <source>
        <dbReference type="Proteomes" id="UP001153076"/>
    </source>
</evidence>